<dbReference type="InterPro" id="IPR036864">
    <property type="entry name" value="Zn2-C6_fun-type_DNA-bd_sf"/>
</dbReference>
<dbReference type="GO" id="GO:0005634">
    <property type="term" value="C:nucleus"/>
    <property type="evidence" value="ECO:0007669"/>
    <property type="project" value="UniProtKB-SubCell"/>
</dbReference>
<name>A0A6A6C8D5_ZASCE</name>
<keyword evidence="3" id="KW-0862">Zinc</keyword>
<organism evidence="10 11">
    <name type="scientific">Zasmidium cellare ATCC 36951</name>
    <dbReference type="NCBI Taxonomy" id="1080233"/>
    <lineage>
        <taxon>Eukaryota</taxon>
        <taxon>Fungi</taxon>
        <taxon>Dikarya</taxon>
        <taxon>Ascomycota</taxon>
        <taxon>Pezizomycotina</taxon>
        <taxon>Dothideomycetes</taxon>
        <taxon>Dothideomycetidae</taxon>
        <taxon>Mycosphaerellales</taxon>
        <taxon>Mycosphaerellaceae</taxon>
        <taxon>Zasmidium</taxon>
    </lineage>
</organism>
<dbReference type="CDD" id="cd00067">
    <property type="entry name" value="GAL4"/>
    <property type="match status" value="1"/>
</dbReference>
<evidence type="ECO:0000256" key="8">
    <source>
        <dbReference type="SAM" id="MobiDB-lite"/>
    </source>
</evidence>
<feature type="region of interest" description="Disordered" evidence="8">
    <location>
        <begin position="560"/>
        <end position="586"/>
    </location>
</feature>
<dbReference type="CDD" id="cd12148">
    <property type="entry name" value="fungal_TF_MHR"/>
    <property type="match status" value="1"/>
</dbReference>
<keyword evidence="6" id="KW-0804">Transcription</keyword>
<dbReference type="Pfam" id="PF04082">
    <property type="entry name" value="Fungal_trans"/>
    <property type="match status" value="1"/>
</dbReference>
<dbReference type="GO" id="GO:0008270">
    <property type="term" value="F:zinc ion binding"/>
    <property type="evidence" value="ECO:0007669"/>
    <property type="project" value="InterPro"/>
</dbReference>
<dbReference type="Gene3D" id="4.10.240.10">
    <property type="entry name" value="Zn(2)-C6 fungal-type DNA-binding domain"/>
    <property type="match status" value="1"/>
</dbReference>
<feature type="compositionally biased region" description="Polar residues" evidence="8">
    <location>
        <begin position="82"/>
        <end position="107"/>
    </location>
</feature>
<dbReference type="PROSITE" id="PS50048">
    <property type="entry name" value="ZN2_CY6_FUNGAL_2"/>
    <property type="match status" value="1"/>
</dbReference>
<dbReference type="PANTHER" id="PTHR47782:SF12">
    <property type="entry name" value="ZN(II)2CYS6 TRANSCRIPTION FACTOR (EUROFUNG)"/>
    <property type="match status" value="1"/>
</dbReference>
<evidence type="ECO:0000256" key="4">
    <source>
        <dbReference type="ARBA" id="ARBA00023015"/>
    </source>
</evidence>
<dbReference type="OrthoDB" id="2399539at2759"/>
<dbReference type="SMART" id="SM00906">
    <property type="entry name" value="Fungal_trans"/>
    <property type="match status" value="1"/>
</dbReference>
<evidence type="ECO:0000313" key="11">
    <source>
        <dbReference type="Proteomes" id="UP000799537"/>
    </source>
</evidence>
<dbReference type="RefSeq" id="XP_033663389.1">
    <property type="nucleotide sequence ID" value="XM_033808435.1"/>
</dbReference>
<keyword evidence="5" id="KW-0238">DNA-binding</keyword>
<protein>
    <recommendedName>
        <fullName evidence="9">Zn(2)-C6 fungal-type domain-containing protein</fullName>
    </recommendedName>
</protein>
<proteinExistence type="predicted"/>
<reference evidence="10" key="1">
    <citation type="journal article" date="2020" name="Stud. Mycol.">
        <title>101 Dothideomycetes genomes: a test case for predicting lifestyles and emergence of pathogens.</title>
        <authorList>
            <person name="Haridas S."/>
            <person name="Albert R."/>
            <person name="Binder M."/>
            <person name="Bloem J."/>
            <person name="Labutti K."/>
            <person name="Salamov A."/>
            <person name="Andreopoulos B."/>
            <person name="Baker S."/>
            <person name="Barry K."/>
            <person name="Bills G."/>
            <person name="Bluhm B."/>
            <person name="Cannon C."/>
            <person name="Castanera R."/>
            <person name="Culley D."/>
            <person name="Daum C."/>
            <person name="Ezra D."/>
            <person name="Gonzalez J."/>
            <person name="Henrissat B."/>
            <person name="Kuo A."/>
            <person name="Liang C."/>
            <person name="Lipzen A."/>
            <person name="Lutzoni F."/>
            <person name="Magnuson J."/>
            <person name="Mondo S."/>
            <person name="Nolan M."/>
            <person name="Ohm R."/>
            <person name="Pangilinan J."/>
            <person name="Park H.-J."/>
            <person name="Ramirez L."/>
            <person name="Alfaro M."/>
            <person name="Sun H."/>
            <person name="Tritt A."/>
            <person name="Yoshinaga Y."/>
            <person name="Zwiers L.-H."/>
            <person name="Turgeon B."/>
            <person name="Goodwin S."/>
            <person name="Spatafora J."/>
            <person name="Crous P."/>
            <person name="Grigoriev I."/>
        </authorList>
    </citation>
    <scope>NUCLEOTIDE SEQUENCE</scope>
    <source>
        <strain evidence="10">ATCC 36951</strain>
    </source>
</reference>
<dbReference type="InterPro" id="IPR007219">
    <property type="entry name" value="XnlR_reg_dom"/>
</dbReference>
<keyword evidence="4" id="KW-0805">Transcription regulation</keyword>
<keyword evidence="11" id="KW-1185">Reference proteome</keyword>
<evidence type="ECO:0000256" key="5">
    <source>
        <dbReference type="ARBA" id="ARBA00023125"/>
    </source>
</evidence>
<dbReference type="SMART" id="SM00066">
    <property type="entry name" value="GAL4"/>
    <property type="match status" value="1"/>
</dbReference>
<dbReference type="AlphaFoldDB" id="A0A6A6C8D5"/>
<feature type="domain" description="Zn(2)-C6 fungal-type" evidence="9">
    <location>
        <begin position="11"/>
        <end position="41"/>
    </location>
</feature>
<dbReference type="InterPro" id="IPR001138">
    <property type="entry name" value="Zn2Cys6_DnaBD"/>
</dbReference>
<comment type="subcellular location">
    <subcellularLocation>
        <location evidence="1">Nucleus</location>
    </subcellularLocation>
</comment>
<feature type="compositionally biased region" description="Low complexity" evidence="8">
    <location>
        <begin position="561"/>
        <end position="572"/>
    </location>
</feature>
<evidence type="ECO:0000313" key="10">
    <source>
        <dbReference type="EMBL" id="KAF2162500.1"/>
    </source>
</evidence>
<dbReference type="GeneID" id="54561707"/>
<dbReference type="GO" id="GO:0045944">
    <property type="term" value="P:positive regulation of transcription by RNA polymerase II"/>
    <property type="evidence" value="ECO:0007669"/>
    <property type="project" value="TreeGrafter"/>
</dbReference>
<dbReference type="PROSITE" id="PS00463">
    <property type="entry name" value="ZN2_CY6_FUNGAL_1"/>
    <property type="match status" value="1"/>
</dbReference>
<evidence type="ECO:0000256" key="2">
    <source>
        <dbReference type="ARBA" id="ARBA00022723"/>
    </source>
</evidence>
<keyword evidence="2" id="KW-0479">Metal-binding</keyword>
<dbReference type="GO" id="GO:0000981">
    <property type="term" value="F:DNA-binding transcription factor activity, RNA polymerase II-specific"/>
    <property type="evidence" value="ECO:0007669"/>
    <property type="project" value="InterPro"/>
</dbReference>
<evidence type="ECO:0000256" key="3">
    <source>
        <dbReference type="ARBA" id="ARBA00022833"/>
    </source>
</evidence>
<feature type="region of interest" description="Disordered" evidence="8">
    <location>
        <begin position="71"/>
        <end position="107"/>
    </location>
</feature>
<evidence type="ECO:0000256" key="7">
    <source>
        <dbReference type="ARBA" id="ARBA00023242"/>
    </source>
</evidence>
<evidence type="ECO:0000256" key="1">
    <source>
        <dbReference type="ARBA" id="ARBA00004123"/>
    </source>
</evidence>
<dbReference type="GO" id="GO:0006351">
    <property type="term" value="P:DNA-templated transcription"/>
    <property type="evidence" value="ECO:0007669"/>
    <property type="project" value="InterPro"/>
</dbReference>
<keyword evidence="7" id="KW-0539">Nucleus</keyword>
<dbReference type="PANTHER" id="PTHR47782">
    <property type="entry name" value="ZN(II)2CYS6 TRANSCRIPTION FACTOR (EUROFUNG)-RELATED"/>
    <property type="match status" value="1"/>
</dbReference>
<evidence type="ECO:0000259" key="9">
    <source>
        <dbReference type="PROSITE" id="PS50048"/>
    </source>
</evidence>
<dbReference type="EMBL" id="ML993613">
    <property type="protein sequence ID" value="KAF2162500.1"/>
    <property type="molecule type" value="Genomic_DNA"/>
</dbReference>
<sequence>MSSDGKFMVPACTRCSIRKMKCSRSAPACSACTKAGSECLIEDRSRKRSYSRQYVQSLIDEIQALEATECSHDSLNGDGAPSESNGQTEGLTDGATEQVTPRSSVRNQRFVGNSTTVSFLRYVFESGYWKPAEKDQSYLLGQNHALSKQPGHAYDWPPFEVGQLLVDSYLSTSHVLHPFLQEDDLRATFQRVYRSGGATASAADAFLLLMVFAVGSVRTFRDGLTEHHPYGYFIAAQKHLKHVPLLGDLKAVQNLLLIARFGIYYDIGTSLWALSHTCMRQCIDLGLHHPPNHHEPLEDQQLKRYVFWDCYLNERFCSGFLGRPSALPDEDIRILLPWEASNEELRSHDSVTDFATHSVRQQIMACCGHVGLAHWQGLSFHIARTHSTQGTSTSCRTRPHRWLKQAPRFASPTSMYHSPEWYAFMVEKEKLSVLRASLTRLAQFHAPPPTHILKLCSLSALKVTELFGILFDSWRILPTRIYFEAIFVAGLSLVFCNSLESALELRAESFVQPRREVSSALSLCSRNLLLLSKELPDSQNYYLIFETLRRKFDRQVLVQHSPGKSSPTKSSGVAQLANEPMHSRSQNPIVVSESTAGPAGPESFMVGLSDLEMPDNLLDLDTSFSNPIDWNLSFSEEQMSQIVAEIEDYLWDQPS</sequence>
<dbReference type="GO" id="GO:0043565">
    <property type="term" value="F:sequence-specific DNA binding"/>
    <property type="evidence" value="ECO:0007669"/>
    <property type="project" value="TreeGrafter"/>
</dbReference>
<dbReference type="Proteomes" id="UP000799537">
    <property type="component" value="Unassembled WGS sequence"/>
</dbReference>
<dbReference type="SUPFAM" id="SSF57701">
    <property type="entry name" value="Zn2/Cys6 DNA-binding domain"/>
    <property type="match status" value="1"/>
</dbReference>
<evidence type="ECO:0000256" key="6">
    <source>
        <dbReference type="ARBA" id="ARBA00023163"/>
    </source>
</evidence>
<dbReference type="InterPro" id="IPR052202">
    <property type="entry name" value="Yeast_MetPath_Reg"/>
</dbReference>
<gene>
    <name evidence="10" type="ORF">M409DRAFT_27123</name>
</gene>
<accession>A0A6A6C8D5</accession>
<dbReference type="Pfam" id="PF00172">
    <property type="entry name" value="Zn_clus"/>
    <property type="match status" value="1"/>
</dbReference>